<dbReference type="Gramene" id="ONIVA08G00720.1">
    <property type="protein sequence ID" value="ONIVA08G00720.1"/>
    <property type="gene ID" value="ONIVA08G00720"/>
</dbReference>
<name>A0A0E0I6G4_ORYNI</name>
<proteinExistence type="predicted"/>
<protein>
    <submittedName>
        <fullName evidence="1">Uncharacterized protein</fullName>
    </submittedName>
</protein>
<reference evidence="1" key="2">
    <citation type="submission" date="2018-04" db="EMBL/GenBank/DDBJ databases">
        <title>OnivRS2 (Oryza nivara Reference Sequence Version 2).</title>
        <authorList>
            <person name="Zhang J."/>
            <person name="Kudrna D."/>
            <person name="Lee S."/>
            <person name="Talag J."/>
            <person name="Rajasekar S."/>
            <person name="Welchert J."/>
            <person name="Hsing Y.-I."/>
            <person name="Wing R.A."/>
        </authorList>
    </citation>
    <scope>NUCLEOTIDE SEQUENCE [LARGE SCALE GENOMIC DNA]</scope>
    <source>
        <strain evidence="1">SL10</strain>
    </source>
</reference>
<accession>A0A0E0I6G4</accession>
<evidence type="ECO:0000313" key="2">
    <source>
        <dbReference type="Proteomes" id="UP000006591"/>
    </source>
</evidence>
<dbReference type="EnsemblPlants" id="ONIVA08G00720.1">
    <property type="protein sequence ID" value="ONIVA08G00720.1"/>
    <property type="gene ID" value="ONIVA08G00720"/>
</dbReference>
<dbReference type="AlphaFoldDB" id="A0A0E0I6G4"/>
<evidence type="ECO:0000313" key="1">
    <source>
        <dbReference type="EnsemblPlants" id="ONIVA08G00720.1"/>
    </source>
</evidence>
<reference evidence="1" key="1">
    <citation type="submission" date="2015-04" db="UniProtKB">
        <authorList>
            <consortium name="EnsemblPlants"/>
        </authorList>
    </citation>
    <scope>IDENTIFICATION</scope>
    <source>
        <strain evidence="1">SL10</strain>
    </source>
</reference>
<organism evidence="1">
    <name type="scientific">Oryza nivara</name>
    <name type="common">Indian wild rice</name>
    <name type="synonym">Oryza sativa f. spontanea</name>
    <dbReference type="NCBI Taxonomy" id="4536"/>
    <lineage>
        <taxon>Eukaryota</taxon>
        <taxon>Viridiplantae</taxon>
        <taxon>Streptophyta</taxon>
        <taxon>Embryophyta</taxon>
        <taxon>Tracheophyta</taxon>
        <taxon>Spermatophyta</taxon>
        <taxon>Magnoliopsida</taxon>
        <taxon>Liliopsida</taxon>
        <taxon>Poales</taxon>
        <taxon>Poaceae</taxon>
        <taxon>BOP clade</taxon>
        <taxon>Oryzoideae</taxon>
        <taxon>Oryzeae</taxon>
        <taxon>Oryzinae</taxon>
        <taxon>Oryza</taxon>
    </lineage>
</organism>
<keyword evidence="2" id="KW-1185">Reference proteome</keyword>
<dbReference type="Proteomes" id="UP000006591">
    <property type="component" value="Chromosome 8"/>
</dbReference>
<dbReference type="HOGENOM" id="CLU_2816844_0_0_1"/>
<sequence length="67" mass="7957">MSGAYFRTWSEWIRPLWNSSEYASGIWKISATWRYRNCETDDVQANSRVYIEEIQLIHPMPATVETN</sequence>